<evidence type="ECO:0000256" key="9">
    <source>
        <dbReference type="ARBA" id="ARBA00022840"/>
    </source>
</evidence>
<evidence type="ECO:0000313" key="12">
    <source>
        <dbReference type="Proteomes" id="UP001642464"/>
    </source>
</evidence>
<dbReference type="SUPFAM" id="SSF53613">
    <property type="entry name" value="Ribokinase-like"/>
    <property type="match status" value="1"/>
</dbReference>
<keyword evidence="8 11" id="KW-0418">Kinase</keyword>
<comment type="cofactor">
    <cofactor evidence="1">
        <name>Mg(2+)</name>
        <dbReference type="ChEBI" id="CHEBI:18420"/>
    </cofactor>
</comment>
<evidence type="ECO:0000256" key="6">
    <source>
        <dbReference type="ARBA" id="ARBA00022726"/>
    </source>
</evidence>
<evidence type="ECO:0000256" key="8">
    <source>
        <dbReference type="ARBA" id="ARBA00022777"/>
    </source>
</evidence>
<comment type="caution">
    <text evidence="11">The sequence shown here is derived from an EMBL/GenBank/DDBJ whole genome shotgun (WGS) entry which is preliminary data.</text>
</comment>
<dbReference type="InterPro" id="IPR002173">
    <property type="entry name" value="Carboh/pur_kinase_PfkB_CS"/>
</dbReference>
<keyword evidence="5" id="KW-0808">Transferase</keyword>
<evidence type="ECO:0000256" key="4">
    <source>
        <dbReference type="ARBA" id="ARBA00012119"/>
    </source>
</evidence>
<proteinExistence type="inferred from homology"/>
<dbReference type="InterPro" id="IPR001805">
    <property type="entry name" value="Adenokinase"/>
</dbReference>
<accession>A0ABP0P241</accession>
<keyword evidence="6" id="KW-0660">Purine salvage</keyword>
<dbReference type="PANTHER" id="PTHR45769">
    <property type="entry name" value="ADENOSINE KINASE"/>
    <property type="match status" value="1"/>
</dbReference>
<dbReference type="EC" id="2.7.1.20" evidence="4"/>
<keyword evidence="7" id="KW-0547">Nucleotide-binding</keyword>
<feature type="domain" description="Carbohydrate kinase PfkB" evidence="10">
    <location>
        <begin position="658"/>
        <end position="959"/>
    </location>
</feature>
<evidence type="ECO:0000256" key="1">
    <source>
        <dbReference type="ARBA" id="ARBA00001946"/>
    </source>
</evidence>
<evidence type="ECO:0000259" key="10">
    <source>
        <dbReference type="Pfam" id="PF00294"/>
    </source>
</evidence>
<keyword evidence="12" id="KW-1185">Reference proteome</keyword>
<dbReference type="Gene3D" id="3.40.1190.20">
    <property type="match status" value="1"/>
</dbReference>
<comment type="similarity">
    <text evidence="3">Belongs to the carbohydrate kinase PfkB family.</text>
</comment>
<dbReference type="PROSITE" id="PS00584">
    <property type="entry name" value="PFKB_KINASES_2"/>
    <property type="match status" value="1"/>
</dbReference>
<dbReference type="Gene3D" id="3.30.1110.10">
    <property type="match status" value="1"/>
</dbReference>
<evidence type="ECO:0000256" key="7">
    <source>
        <dbReference type="ARBA" id="ARBA00022741"/>
    </source>
</evidence>
<evidence type="ECO:0000256" key="5">
    <source>
        <dbReference type="ARBA" id="ARBA00022679"/>
    </source>
</evidence>
<reference evidence="11 12" key="1">
    <citation type="submission" date="2024-02" db="EMBL/GenBank/DDBJ databases">
        <authorList>
            <person name="Chen Y."/>
            <person name="Shah S."/>
            <person name="Dougan E. K."/>
            <person name="Thang M."/>
            <person name="Chan C."/>
        </authorList>
    </citation>
    <scope>NUCLEOTIDE SEQUENCE [LARGE SCALE GENOMIC DNA]</scope>
</reference>
<name>A0ABP0P241_9DINO</name>
<evidence type="ECO:0000256" key="3">
    <source>
        <dbReference type="ARBA" id="ARBA00010688"/>
    </source>
</evidence>
<protein>
    <recommendedName>
        <fullName evidence="4">adenosine kinase</fullName>
        <ecNumber evidence="4">2.7.1.20</ecNumber>
    </recommendedName>
</protein>
<dbReference type="Pfam" id="PF00294">
    <property type="entry name" value="PfkB"/>
    <property type="match status" value="1"/>
</dbReference>
<sequence length="978" mass="107608">MAAAVFHSARDFRAWLERGEGDGEEVFTDAKLRQRLGDPLGTFEAPVVSDAEVLPSEAKALAEKAAPLLGIGASTAEDLLRLWARNRLAPLPVLHYEGAIYELVDLNLSGVLPLLVDLLHSERCEALQALAVVLRGAHDDSHPFAAQCRELSEKLLGDNLEKKLWDLYVKVSGCPRFSSSPEHGEVETVVKQGLELQLCVLECLLLAAYDPQISRRDPEQICRIAEECYRQRFLGSLPRAAHLHHWLLGDAEICSQAQCVGDLCLALLIEHLDLETLEAMPSRHVLVSSPEHVKHLHKLIESWLEICRHTLAPSESTAALAHCGRHVALVVLAWAVLLGCVPESFREAHGLGLKRILSSVVFQSEILHDAVCSIQDRGFLMCDSRNAQHLAARSVARGLVAMVAQAFRLDGPMASIHLAMSKLGAMAFADSSACLEFWRSDYPKRQGIFLVLHGWLMGFPRNLSALLELLCGLSEGHGSLYVAELLKASLNVIQLPYRLLRDVTEFEDRIAQAPVLGLPRLLYNYLNRPMWRSLHCECWVWSCWRATCLAVRSCPRVHEGSCSKTGRQIRSVALALPRHIWFSGASGTNMSGRPSLIPAADIRCPGDTPGVAEIRGVPVAYLRVCLGCDLELGAPRRCALRDCIGVPFRREKTETFDKYGLVPGNAILAEDKHQPLFKELAAKPDVLYVAGGATQNSIRVAQWMLQEPGKTAYMGCIGEDEFGKKLTDACKKDGVDCKYMIDKTTPTGACAVTIMNKERSLTTNLHAANNYKVDHLKANMATLSAAKIVYSAGFFITVSPESIEMASNEMLKTGGTYCLNLSAPFIVQVPPFRAVLEKTLPCCDYLFGNETEAQAYAEAVGWDTQDVEFIATRLSLVPMAGNKPYRKVVITQGADPTVVAIRGEVKKYPVIALPKDSERTEVEKLVDTNGAGDAFVGGFLAALAKGKDMEVRPDRAVRASRAARVRESFPLRCWSAWR</sequence>
<keyword evidence="9" id="KW-0067">ATP-binding</keyword>
<dbReference type="InterPro" id="IPR011611">
    <property type="entry name" value="PfkB_dom"/>
</dbReference>
<evidence type="ECO:0000313" key="11">
    <source>
        <dbReference type="EMBL" id="CAK9070078.1"/>
    </source>
</evidence>
<gene>
    <name evidence="11" type="ORF">SCF082_LOCUS34945</name>
</gene>
<evidence type="ECO:0000256" key="2">
    <source>
        <dbReference type="ARBA" id="ARBA00004801"/>
    </source>
</evidence>
<dbReference type="PANTHER" id="PTHR45769:SF3">
    <property type="entry name" value="ADENOSINE KINASE"/>
    <property type="match status" value="1"/>
</dbReference>
<dbReference type="GO" id="GO:0016301">
    <property type="term" value="F:kinase activity"/>
    <property type="evidence" value="ECO:0007669"/>
    <property type="project" value="UniProtKB-KW"/>
</dbReference>
<dbReference type="EMBL" id="CAXAMM010032668">
    <property type="protein sequence ID" value="CAK9070078.1"/>
    <property type="molecule type" value="Genomic_DNA"/>
</dbReference>
<organism evidence="11 12">
    <name type="scientific">Durusdinium trenchii</name>
    <dbReference type="NCBI Taxonomy" id="1381693"/>
    <lineage>
        <taxon>Eukaryota</taxon>
        <taxon>Sar</taxon>
        <taxon>Alveolata</taxon>
        <taxon>Dinophyceae</taxon>
        <taxon>Suessiales</taxon>
        <taxon>Symbiodiniaceae</taxon>
        <taxon>Durusdinium</taxon>
    </lineage>
</organism>
<dbReference type="CDD" id="cd01168">
    <property type="entry name" value="adenosine_kinase"/>
    <property type="match status" value="1"/>
</dbReference>
<comment type="pathway">
    <text evidence="2">Purine metabolism; AMP biosynthesis via salvage pathway; AMP from adenosine: step 1/1.</text>
</comment>
<dbReference type="InterPro" id="IPR029056">
    <property type="entry name" value="Ribokinase-like"/>
</dbReference>
<dbReference type="PRINTS" id="PR00989">
    <property type="entry name" value="ADENOKINASE"/>
</dbReference>
<dbReference type="Proteomes" id="UP001642464">
    <property type="component" value="Unassembled WGS sequence"/>
</dbReference>